<gene>
    <name evidence="1" type="ORF">U732_2131</name>
</gene>
<accession>A0A0C1UEY4</accession>
<dbReference type="RefSeq" id="WP_039634305.1">
    <property type="nucleotide sequence ID" value="NZ_AYSO01000018.1"/>
</dbReference>
<dbReference type="Proteomes" id="UP000031366">
    <property type="component" value="Unassembled WGS sequence"/>
</dbReference>
<protein>
    <submittedName>
        <fullName evidence="1">Uncharacterized protein</fullName>
    </submittedName>
</protein>
<evidence type="ECO:0000313" key="1">
    <source>
        <dbReference type="EMBL" id="KIE45925.1"/>
    </source>
</evidence>
<dbReference type="AlphaFoldDB" id="A0A0C1UEY4"/>
<keyword evidence="2" id="KW-1185">Reference proteome</keyword>
<name>A0A0C1UEY4_9CLOT</name>
<comment type="caution">
    <text evidence="1">The sequence shown here is derived from an EMBL/GenBank/DDBJ whole genome shotgun (WGS) entry which is preliminary data.</text>
</comment>
<dbReference type="EMBL" id="AYSO01000018">
    <property type="protein sequence ID" value="KIE45925.1"/>
    <property type="molecule type" value="Genomic_DNA"/>
</dbReference>
<dbReference type="OrthoDB" id="1938274at2"/>
<sequence>MKKIFTQEDLERAFNLGREQGYIESQNNSGYNRHNEFSSEFSSEIPNYYNLKDHTSAKIDDRK</sequence>
<evidence type="ECO:0000313" key="2">
    <source>
        <dbReference type="Proteomes" id="UP000031366"/>
    </source>
</evidence>
<proteinExistence type="predicted"/>
<reference evidence="1 2" key="1">
    <citation type="journal article" date="2015" name="Infect. Genet. Evol.">
        <title>Genomic sequences of six botulinum neurotoxin-producing strains representing three clostridial species illustrate the mobility and diversity of botulinum neurotoxin genes.</title>
        <authorList>
            <person name="Smith T.J."/>
            <person name="Hill K.K."/>
            <person name="Xie G."/>
            <person name="Foley B.T."/>
            <person name="Williamson C.H."/>
            <person name="Foster J.T."/>
            <person name="Johnson S.L."/>
            <person name="Chertkov O."/>
            <person name="Teshima H."/>
            <person name="Gibbons H.S."/>
            <person name="Johnsky L.A."/>
            <person name="Karavis M.A."/>
            <person name="Smith L.A."/>
        </authorList>
    </citation>
    <scope>NUCLEOTIDE SEQUENCE [LARGE SCALE GENOMIC DNA]</scope>
    <source>
        <strain evidence="1 2">CDC 2741</strain>
    </source>
</reference>
<organism evidence="1 2">
    <name type="scientific">Clostridium argentinense CDC 2741</name>
    <dbReference type="NCBI Taxonomy" id="1418104"/>
    <lineage>
        <taxon>Bacteria</taxon>
        <taxon>Bacillati</taxon>
        <taxon>Bacillota</taxon>
        <taxon>Clostridia</taxon>
        <taxon>Eubacteriales</taxon>
        <taxon>Clostridiaceae</taxon>
        <taxon>Clostridium</taxon>
    </lineage>
</organism>